<dbReference type="SUPFAM" id="SSF55347">
    <property type="entry name" value="Glyceraldehyde-3-phosphate dehydrogenase-like, C-terminal domain"/>
    <property type="match status" value="1"/>
</dbReference>
<dbReference type="InterPro" id="IPR055170">
    <property type="entry name" value="GFO_IDH_MocA-like_dom"/>
</dbReference>
<dbReference type="SUPFAM" id="SSF51735">
    <property type="entry name" value="NAD(P)-binding Rossmann-fold domains"/>
    <property type="match status" value="1"/>
</dbReference>
<dbReference type="Pfam" id="PF22725">
    <property type="entry name" value="GFO_IDH_MocA_C3"/>
    <property type="match status" value="1"/>
</dbReference>
<dbReference type="Gene3D" id="3.30.360.10">
    <property type="entry name" value="Dihydrodipicolinate Reductase, domain 2"/>
    <property type="match status" value="1"/>
</dbReference>
<evidence type="ECO:0000259" key="1">
    <source>
        <dbReference type="Pfam" id="PF01408"/>
    </source>
</evidence>
<dbReference type="GO" id="GO:0000166">
    <property type="term" value="F:nucleotide binding"/>
    <property type="evidence" value="ECO:0007669"/>
    <property type="project" value="InterPro"/>
</dbReference>
<comment type="caution">
    <text evidence="3">The sequence shown here is derived from an EMBL/GenBank/DDBJ whole genome shotgun (WGS) entry which is preliminary data.</text>
</comment>
<dbReference type="Pfam" id="PF01408">
    <property type="entry name" value="GFO_IDH_MocA"/>
    <property type="match status" value="1"/>
</dbReference>
<feature type="domain" description="GFO/IDH/MocA-like oxidoreductase" evidence="2">
    <location>
        <begin position="136"/>
        <end position="260"/>
    </location>
</feature>
<protein>
    <submittedName>
        <fullName evidence="3">Gfo/Idh/MocA family oxidoreductase</fullName>
    </submittedName>
</protein>
<sequence length="366" mass="40569">MTTPTYRFAVIGFGRRGRYHMESLEAMKEVTVRCVAVADPRDPTAEEKERFGPSFYQDYRQMLAGTPDLDFVLVGSYAVDHVEHALAALQRGIPVFLEKAVAFSWEQTVELYQEVVRHRYPLFIGFNLRRFPAALAMKRIIDEGSLGRIQSVLGHVNTGNRWSQGVWSHFRTPPSSTLVEGKLTHDTDTIQHCLGAEVVDCTATITRNIWTEGDDRPMTAGDSCSISGLLSNGILYTLHLTTSGPDYERRYVVNGTEGQLDVVMHSRRAGQTPAAVTLWRNDEEPQAVELPPAVGGHGGADFRIHRDFVAWLQSNPAGAYDPRSILTGMIIPFAAQESMATGRRIDCAARLHQATAGVNQEPSRGK</sequence>
<accession>A0A6B1DAA8</accession>
<gene>
    <name evidence="3" type="ORF">F4X14_17010</name>
</gene>
<dbReference type="Gene3D" id="3.40.50.720">
    <property type="entry name" value="NAD(P)-binding Rossmann-like Domain"/>
    <property type="match status" value="1"/>
</dbReference>
<dbReference type="InterPro" id="IPR000683">
    <property type="entry name" value="Gfo/Idh/MocA-like_OxRdtase_N"/>
</dbReference>
<dbReference type="EMBL" id="VXMH01000094">
    <property type="protein sequence ID" value="MYC96668.1"/>
    <property type="molecule type" value="Genomic_DNA"/>
</dbReference>
<dbReference type="AlphaFoldDB" id="A0A6B1DAA8"/>
<evidence type="ECO:0000313" key="3">
    <source>
        <dbReference type="EMBL" id="MYC96668.1"/>
    </source>
</evidence>
<dbReference type="InterPro" id="IPR051450">
    <property type="entry name" value="Gfo/Idh/MocA_Oxidoreductases"/>
</dbReference>
<dbReference type="PANTHER" id="PTHR43377">
    <property type="entry name" value="BILIVERDIN REDUCTASE A"/>
    <property type="match status" value="1"/>
</dbReference>
<feature type="domain" description="Gfo/Idh/MocA-like oxidoreductase N-terminal" evidence="1">
    <location>
        <begin position="7"/>
        <end position="125"/>
    </location>
</feature>
<name>A0A6B1DAA8_9CHLR</name>
<reference evidence="3" key="1">
    <citation type="submission" date="2019-09" db="EMBL/GenBank/DDBJ databases">
        <title>Characterisation of the sponge microbiome using genome-centric metagenomics.</title>
        <authorList>
            <person name="Engelberts J.P."/>
            <person name="Robbins S.J."/>
            <person name="De Goeij J.M."/>
            <person name="Aranda M."/>
            <person name="Bell S.C."/>
            <person name="Webster N.S."/>
        </authorList>
    </citation>
    <scope>NUCLEOTIDE SEQUENCE</scope>
    <source>
        <strain evidence="3">SB0661_bin_32</strain>
    </source>
</reference>
<evidence type="ECO:0000259" key="2">
    <source>
        <dbReference type="Pfam" id="PF22725"/>
    </source>
</evidence>
<dbReference type="InterPro" id="IPR036291">
    <property type="entry name" value="NAD(P)-bd_dom_sf"/>
</dbReference>
<dbReference type="PANTHER" id="PTHR43377:SF2">
    <property type="entry name" value="BINDING ROSSMANN FOLD OXIDOREDUCTASE, PUTATIVE (AFU_ORTHOLOGUE AFUA_4G00560)-RELATED"/>
    <property type="match status" value="1"/>
</dbReference>
<proteinExistence type="predicted"/>
<organism evidence="3">
    <name type="scientific">Caldilineaceae bacterium SB0661_bin_32</name>
    <dbReference type="NCBI Taxonomy" id="2605255"/>
    <lineage>
        <taxon>Bacteria</taxon>
        <taxon>Bacillati</taxon>
        <taxon>Chloroflexota</taxon>
        <taxon>Caldilineae</taxon>
        <taxon>Caldilineales</taxon>
        <taxon>Caldilineaceae</taxon>
    </lineage>
</organism>